<dbReference type="Proteomes" id="UP000789405">
    <property type="component" value="Unassembled WGS sequence"/>
</dbReference>
<feature type="region of interest" description="Disordered" evidence="1">
    <location>
        <begin position="22"/>
        <end position="74"/>
    </location>
</feature>
<sequence length="74" mass="8015">MPENNLAEVVACKTKKDRKRIRALGFSSSHKKSKSAVTAQIPTSISNSSQISHSLAAPKDNSSYPDVSQTNLKE</sequence>
<accession>A0A9N9F023</accession>
<protein>
    <submittedName>
        <fullName evidence="2">393_t:CDS:1</fullName>
    </submittedName>
</protein>
<dbReference type="EMBL" id="CAJVPY010008424">
    <property type="protein sequence ID" value="CAG8695665.1"/>
    <property type="molecule type" value="Genomic_DNA"/>
</dbReference>
<feature type="compositionally biased region" description="Polar residues" evidence="1">
    <location>
        <begin position="60"/>
        <end position="74"/>
    </location>
</feature>
<evidence type="ECO:0000313" key="3">
    <source>
        <dbReference type="Proteomes" id="UP000789405"/>
    </source>
</evidence>
<feature type="non-terminal residue" evidence="2">
    <location>
        <position position="74"/>
    </location>
</feature>
<organism evidence="2 3">
    <name type="scientific">Dentiscutata erythropus</name>
    <dbReference type="NCBI Taxonomy" id="1348616"/>
    <lineage>
        <taxon>Eukaryota</taxon>
        <taxon>Fungi</taxon>
        <taxon>Fungi incertae sedis</taxon>
        <taxon>Mucoromycota</taxon>
        <taxon>Glomeromycotina</taxon>
        <taxon>Glomeromycetes</taxon>
        <taxon>Diversisporales</taxon>
        <taxon>Gigasporaceae</taxon>
        <taxon>Dentiscutata</taxon>
    </lineage>
</organism>
<evidence type="ECO:0000256" key="1">
    <source>
        <dbReference type="SAM" id="MobiDB-lite"/>
    </source>
</evidence>
<evidence type="ECO:0000313" key="2">
    <source>
        <dbReference type="EMBL" id="CAG8695665.1"/>
    </source>
</evidence>
<feature type="compositionally biased region" description="Low complexity" evidence="1">
    <location>
        <begin position="41"/>
        <end position="54"/>
    </location>
</feature>
<name>A0A9N9F023_9GLOM</name>
<gene>
    <name evidence="2" type="ORF">DERYTH_LOCUS12656</name>
</gene>
<reference evidence="2" key="1">
    <citation type="submission" date="2021-06" db="EMBL/GenBank/DDBJ databases">
        <authorList>
            <person name="Kallberg Y."/>
            <person name="Tangrot J."/>
            <person name="Rosling A."/>
        </authorList>
    </citation>
    <scope>NUCLEOTIDE SEQUENCE</scope>
    <source>
        <strain evidence="2">MA453B</strain>
    </source>
</reference>
<keyword evidence="3" id="KW-1185">Reference proteome</keyword>
<comment type="caution">
    <text evidence="2">The sequence shown here is derived from an EMBL/GenBank/DDBJ whole genome shotgun (WGS) entry which is preliminary data.</text>
</comment>
<proteinExistence type="predicted"/>
<dbReference type="AlphaFoldDB" id="A0A9N9F023"/>